<keyword evidence="2" id="KW-0808">Transferase</keyword>
<reference evidence="7 8" key="1">
    <citation type="submission" date="2014-02" db="EMBL/GenBank/DDBJ databases">
        <title>Genome sequence of Paenibacillus darwinianus reveals adaptive mechanisms for survival in Antarctic soils.</title>
        <authorList>
            <person name="Dsouza M."/>
            <person name="Taylor M.W."/>
            <person name="Turner S.J."/>
            <person name="Aislabie J."/>
        </authorList>
    </citation>
    <scope>NUCLEOTIDE SEQUENCE [LARGE SCALE GENOMIC DNA]</scope>
    <source>
        <strain evidence="7 8">CE1</strain>
    </source>
</reference>
<accession>A0A9W5S2G7</accession>
<proteinExistence type="inferred from homology"/>
<dbReference type="GO" id="GO:0016301">
    <property type="term" value="F:kinase activity"/>
    <property type="evidence" value="ECO:0007669"/>
    <property type="project" value="UniProtKB-KW"/>
</dbReference>
<dbReference type="InterPro" id="IPR002173">
    <property type="entry name" value="Carboh/pur_kinase_PfkB_CS"/>
</dbReference>
<dbReference type="PANTHER" id="PTHR43085">
    <property type="entry name" value="HEXOKINASE FAMILY MEMBER"/>
    <property type="match status" value="1"/>
</dbReference>
<keyword evidence="8" id="KW-1185">Reference proteome</keyword>
<dbReference type="Proteomes" id="UP000053750">
    <property type="component" value="Unassembled WGS sequence"/>
</dbReference>
<sequence>MHRVFTIGELLVEIMRTDKNSPLSEPALFAGPYPSGAPAIFIDAAARWGLKAGIVGAVGQDAFGRCLIDRLEKDGVDCAHVHRSGSRTTGMAFVTYYDDGSREFLFHMKDSAAVDIPRPAGAGYLAGTNVLHISGTSLTINDAIREICYEAVRYVKSRGGIVTFDPNLRPELAEDRTWMAWYKPVLEQTDILLPSGEELAWLTGCTSADEAAAELYKSGIGTVVRKMGEQGCMVYLDGASSAAAPGYTVDCVDPTGAGDCFCAGVVYGYLQGWSWEETLRFANAAAALSTTKQGPMEGIRDLPAILAFMDQSNLERQA</sequence>
<evidence type="ECO:0000313" key="8">
    <source>
        <dbReference type="Proteomes" id="UP000053750"/>
    </source>
</evidence>
<name>A0A9W5S2G7_9BACL</name>
<comment type="caution">
    <text evidence="7">The sequence shown here is derived from an EMBL/GenBank/DDBJ whole genome shotgun (WGS) entry which is preliminary data.</text>
</comment>
<evidence type="ECO:0000256" key="2">
    <source>
        <dbReference type="ARBA" id="ARBA00022679"/>
    </source>
</evidence>
<dbReference type="GO" id="GO:0005524">
    <property type="term" value="F:ATP binding"/>
    <property type="evidence" value="ECO:0007669"/>
    <property type="project" value="UniProtKB-KW"/>
</dbReference>
<evidence type="ECO:0000313" key="7">
    <source>
        <dbReference type="EMBL" id="EXX91781.1"/>
    </source>
</evidence>
<evidence type="ECO:0000256" key="3">
    <source>
        <dbReference type="ARBA" id="ARBA00022741"/>
    </source>
</evidence>
<dbReference type="OrthoDB" id="9813569at2"/>
<evidence type="ECO:0000256" key="4">
    <source>
        <dbReference type="ARBA" id="ARBA00022777"/>
    </source>
</evidence>
<dbReference type="AlphaFoldDB" id="A0A9W5S2G7"/>
<dbReference type="InterPro" id="IPR029056">
    <property type="entry name" value="Ribokinase-like"/>
</dbReference>
<dbReference type="Gene3D" id="3.40.1190.20">
    <property type="match status" value="1"/>
</dbReference>
<comment type="similarity">
    <text evidence="1">Belongs to the carbohydrate kinase PfkB family.</text>
</comment>
<evidence type="ECO:0000259" key="6">
    <source>
        <dbReference type="Pfam" id="PF00294"/>
    </source>
</evidence>
<dbReference type="PROSITE" id="PS00584">
    <property type="entry name" value="PFKB_KINASES_2"/>
    <property type="match status" value="1"/>
</dbReference>
<keyword evidence="5" id="KW-0067">ATP-binding</keyword>
<dbReference type="SUPFAM" id="SSF53613">
    <property type="entry name" value="Ribokinase-like"/>
    <property type="match status" value="1"/>
</dbReference>
<dbReference type="InterPro" id="IPR011611">
    <property type="entry name" value="PfkB_dom"/>
</dbReference>
<dbReference type="InterPro" id="IPR050306">
    <property type="entry name" value="PfkB_Carbo_kinase"/>
</dbReference>
<dbReference type="CDD" id="cd01166">
    <property type="entry name" value="KdgK"/>
    <property type="match status" value="1"/>
</dbReference>
<dbReference type="PANTHER" id="PTHR43085:SF1">
    <property type="entry name" value="PSEUDOURIDINE KINASE-RELATED"/>
    <property type="match status" value="1"/>
</dbReference>
<gene>
    <name evidence="7" type="ORF">BG53_08550</name>
</gene>
<keyword evidence="3" id="KW-0547">Nucleotide-binding</keyword>
<feature type="domain" description="Carbohydrate kinase PfkB" evidence="6">
    <location>
        <begin position="2"/>
        <end position="298"/>
    </location>
</feature>
<evidence type="ECO:0000256" key="1">
    <source>
        <dbReference type="ARBA" id="ARBA00010688"/>
    </source>
</evidence>
<keyword evidence="4" id="KW-0418">Kinase</keyword>
<organism evidence="7 8">
    <name type="scientific">Paenibacillus darwinianus</name>
    <dbReference type="NCBI Taxonomy" id="1380763"/>
    <lineage>
        <taxon>Bacteria</taxon>
        <taxon>Bacillati</taxon>
        <taxon>Bacillota</taxon>
        <taxon>Bacilli</taxon>
        <taxon>Bacillales</taxon>
        <taxon>Paenibacillaceae</taxon>
        <taxon>Paenibacillus</taxon>
    </lineage>
</organism>
<dbReference type="Pfam" id="PF00294">
    <property type="entry name" value="PfkB"/>
    <property type="match status" value="1"/>
</dbReference>
<protein>
    <recommendedName>
        <fullName evidence="6">Carbohydrate kinase PfkB domain-containing protein</fullName>
    </recommendedName>
</protein>
<evidence type="ECO:0000256" key="5">
    <source>
        <dbReference type="ARBA" id="ARBA00022840"/>
    </source>
</evidence>
<dbReference type="RefSeq" id="WP_036666533.1">
    <property type="nucleotide sequence ID" value="NZ_KK082115.1"/>
</dbReference>
<dbReference type="EMBL" id="JFHU01000023">
    <property type="protein sequence ID" value="EXX91781.1"/>
    <property type="molecule type" value="Genomic_DNA"/>
</dbReference>